<feature type="transmembrane region" description="Helical" evidence="14">
    <location>
        <begin position="46"/>
        <end position="64"/>
    </location>
</feature>
<feature type="compositionally biased region" description="Polar residues" evidence="13">
    <location>
        <begin position="162"/>
        <end position="175"/>
    </location>
</feature>
<dbReference type="EMBL" id="HBGK01042610">
    <property type="protein sequence ID" value="CAD9302234.1"/>
    <property type="molecule type" value="Transcribed_RNA"/>
</dbReference>
<sequence length="374" mass="41222">MADLQLHDIILQQVFPLLGVLTSSFMSIAPYRSVLKASREGHLGDLNATPWVFMLGNSLGWIAYSFLSQNFYVFLPNSPGLLLSIWLNIQAIKIQYENYHSQEMQTAIIAALEDQSKRLLNKQEVADIVETIIEEEFALHDIIHPTTTAPILNEDENELDTGNITSDTSVTSENAISGDDDDEEEGFLYDHNDGITTVAEAAEMVVDYASFIWDITAQKTPAPASHELLVIGICALWLALITLVAFGQGFLTEDTRLLIIGVCVNLNLIFFYGAPLSKIAIVLETKSSSSIHIPTMITTLTNGSLWFAYGLAVSDVFIVFPNGLGALLGLIQLLLCMTFPRYPRGGESDDGDGIFKKELERTLSFHPDEATTLI</sequence>
<keyword evidence="10 14" id="KW-1133">Transmembrane helix</keyword>
<evidence type="ECO:0000313" key="15">
    <source>
        <dbReference type="EMBL" id="CAD9302234.1"/>
    </source>
</evidence>
<evidence type="ECO:0000256" key="9">
    <source>
        <dbReference type="ARBA" id="ARBA00022737"/>
    </source>
</evidence>
<dbReference type="PANTHER" id="PTHR10791:SF30">
    <property type="entry name" value="SUGAR TRANSPORTER SWEET1"/>
    <property type="match status" value="1"/>
</dbReference>
<evidence type="ECO:0000256" key="7">
    <source>
        <dbReference type="ARBA" id="ARBA00022597"/>
    </source>
</evidence>
<comment type="similarity">
    <text evidence="3">Belongs to the SWEET sugar transporter family.</text>
</comment>
<evidence type="ECO:0000256" key="5">
    <source>
        <dbReference type="ARBA" id="ARBA00022448"/>
    </source>
</evidence>
<evidence type="ECO:0000256" key="11">
    <source>
        <dbReference type="ARBA" id="ARBA00023034"/>
    </source>
</evidence>
<evidence type="ECO:0000256" key="8">
    <source>
        <dbReference type="ARBA" id="ARBA00022692"/>
    </source>
</evidence>
<reference evidence="15" key="1">
    <citation type="submission" date="2021-01" db="EMBL/GenBank/DDBJ databases">
        <authorList>
            <person name="Corre E."/>
            <person name="Pelletier E."/>
            <person name="Niang G."/>
            <person name="Scheremetjew M."/>
            <person name="Finn R."/>
            <person name="Kale V."/>
            <person name="Holt S."/>
            <person name="Cochrane G."/>
            <person name="Meng A."/>
            <person name="Brown T."/>
            <person name="Cohen L."/>
        </authorList>
    </citation>
    <scope>NUCLEOTIDE SEQUENCE</scope>
    <source>
        <strain evidence="15">CCMP 410</strain>
    </source>
</reference>
<keyword evidence="9" id="KW-0677">Repeat</keyword>
<feature type="transmembrane region" description="Helical" evidence="14">
    <location>
        <begin position="257"/>
        <end position="281"/>
    </location>
</feature>
<evidence type="ECO:0000256" key="1">
    <source>
        <dbReference type="ARBA" id="ARBA00004651"/>
    </source>
</evidence>
<proteinExistence type="inferred from homology"/>
<dbReference type="Pfam" id="PF03083">
    <property type="entry name" value="MtN3_slv"/>
    <property type="match status" value="1"/>
</dbReference>
<accession>A0A7S1VLN2</accession>
<dbReference type="GO" id="GO:0051119">
    <property type="term" value="F:sugar transmembrane transporter activity"/>
    <property type="evidence" value="ECO:0007669"/>
    <property type="project" value="InterPro"/>
</dbReference>
<keyword evidence="11" id="KW-0333">Golgi apparatus</keyword>
<keyword evidence="12 14" id="KW-0472">Membrane</keyword>
<dbReference type="InterPro" id="IPR004316">
    <property type="entry name" value="SWEET_rpt"/>
</dbReference>
<keyword evidence="7" id="KW-0762">Sugar transport</keyword>
<evidence type="ECO:0000256" key="10">
    <source>
        <dbReference type="ARBA" id="ARBA00022989"/>
    </source>
</evidence>
<evidence type="ECO:0000256" key="4">
    <source>
        <dbReference type="ARBA" id="ARBA00021741"/>
    </source>
</evidence>
<dbReference type="GO" id="GO:0000139">
    <property type="term" value="C:Golgi membrane"/>
    <property type="evidence" value="ECO:0007669"/>
    <property type="project" value="UniProtKB-SubCell"/>
</dbReference>
<feature type="region of interest" description="Disordered" evidence="13">
    <location>
        <begin position="162"/>
        <end position="183"/>
    </location>
</feature>
<evidence type="ECO:0000256" key="14">
    <source>
        <dbReference type="SAM" id="Phobius"/>
    </source>
</evidence>
<dbReference type="Gene3D" id="1.20.1280.290">
    <property type="match status" value="2"/>
</dbReference>
<name>A0A7S1VLN2_9STRA</name>
<dbReference type="InterPro" id="IPR047664">
    <property type="entry name" value="SWEET"/>
</dbReference>
<feature type="transmembrane region" description="Helical" evidence="14">
    <location>
        <begin position="318"/>
        <end position="339"/>
    </location>
</feature>
<keyword evidence="5" id="KW-0813">Transport</keyword>
<gene>
    <name evidence="15" type="ORF">GOCE00092_LOCUS22355</name>
</gene>
<dbReference type="PANTHER" id="PTHR10791">
    <property type="entry name" value="RAG1-ACTIVATING PROTEIN 1"/>
    <property type="match status" value="1"/>
</dbReference>
<evidence type="ECO:0000256" key="12">
    <source>
        <dbReference type="ARBA" id="ARBA00023136"/>
    </source>
</evidence>
<evidence type="ECO:0000256" key="13">
    <source>
        <dbReference type="SAM" id="MobiDB-lite"/>
    </source>
</evidence>
<keyword evidence="6" id="KW-1003">Cell membrane</keyword>
<organism evidence="15">
    <name type="scientific">Grammatophora oceanica</name>
    <dbReference type="NCBI Taxonomy" id="210454"/>
    <lineage>
        <taxon>Eukaryota</taxon>
        <taxon>Sar</taxon>
        <taxon>Stramenopiles</taxon>
        <taxon>Ochrophyta</taxon>
        <taxon>Bacillariophyta</taxon>
        <taxon>Fragilariophyceae</taxon>
        <taxon>Fragilariophycidae</taxon>
        <taxon>Rhabdonematales</taxon>
        <taxon>Grammatophoraceae</taxon>
        <taxon>Grammatophora</taxon>
    </lineage>
</organism>
<evidence type="ECO:0000256" key="3">
    <source>
        <dbReference type="ARBA" id="ARBA00007809"/>
    </source>
</evidence>
<feature type="transmembrane region" description="Helical" evidence="14">
    <location>
        <begin position="228"/>
        <end position="251"/>
    </location>
</feature>
<protein>
    <recommendedName>
        <fullName evidence="4">Sugar transporter SWEET1</fullName>
    </recommendedName>
</protein>
<evidence type="ECO:0000256" key="2">
    <source>
        <dbReference type="ARBA" id="ARBA00004653"/>
    </source>
</evidence>
<evidence type="ECO:0000256" key="6">
    <source>
        <dbReference type="ARBA" id="ARBA00022475"/>
    </source>
</evidence>
<feature type="transmembrane region" description="Helical" evidence="14">
    <location>
        <begin position="293"/>
        <end position="312"/>
    </location>
</feature>
<feature type="transmembrane region" description="Helical" evidence="14">
    <location>
        <begin position="14"/>
        <end position="34"/>
    </location>
</feature>
<dbReference type="FunFam" id="1.20.1280.290:FF:000004">
    <property type="entry name" value="Sugar transporter SWEET"/>
    <property type="match status" value="1"/>
</dbReference>
<dbReference type="AlphaFoldDB" id="A0A7S1VLN2"/>
<comment type="subcellular location">
    <subcellularLocation>
        <location evidence="1">Cell membrane</location>
        <topology evidence="1">Multi-pass membrane protein</topology>
    </subcellularLocation>
    <subcellularLocation>
        <location evidence="2">Golgi apparatus membrane</location>
        <topology evidence="2">Multi-pass membrane protein</topology>
    </subcellularLocation>
</comment>
<dbReference type="GO" id="GO:0005886">
    <property type="term" value="C:plasma membrane"/>
    <property type="evidence" value="ECO:0007669"/>
    <property type="project" value="UniProtKB-SubCell"/>
</dbReference>
<keyword evidence="8 14" id="KW-0812">Transmembrane</keyword>